<dbReference type="AlphaFoldDB" id="A0A1H5FNP4"/>
<evidence type="ECO:0000313" key="3">
    <source>
        <dbReference type="EMBL" id="SEE05065.1"/>
    </source>
</evidence>
<protein>
    <submittedName>
        <fullName evidence="3">Uncharacterized protein</fullName>
    </submittedName>
</protein>
<proteinExistence type="predicted"/>
<accession>A0A1H5FNP4</accession>
<dbReference type="EMBL" id="FNTD01000004">
    <property type="protein sequence ID" value="SEE05065.1"/>
    <property type="molecule type" value="Genomic_DNA"/>
</dbReference>
<name>A0A1H5FNP4_9ACTN</name>
<dbReference type="STRING" id="67331.SAMN04490357_6747"/>
<keyword evidence="2" id="KW-1133">Transmembrane helix</keyword>
<keyword evidence="2" id="KW-0812">Transmembrane</keyword>
<keyword evidence="2" id="KW-0472">Membrane</keyword>
<feature type="transmembrane region" description="Helical" evidence="2">
    <location>
        <begin position="53"/>
        <end position="73"/>
    </location>
</feature>
<organism evidence="3 4">
    <name type="scientific">Streptomyces misionensis</name>
    <dbReference type="NCBI Taxonomy" id="67331"/>
    <lineage>
        <taxon>Bacteria</taxon>
        <taxon>Bacillati</taxon>
        <taxon>Actinomycetota</taxon>
        <taxon>Actinomycetes</taxon>
        <taxon>Kitasatosporales</taxon>
        <taxon>Streptomycetaceae</taxon>
        <taxon>Streptomyces</taxon>
    </lineage>
</organism>
<reference evidence="3 4" key="1">
    <citation type="submission" date="2016-10" db="EMBL/GenBank/DDBJ databases">
        <authorList>
            <person name="de Groot N.N."/>
        </authorList>
    </citation>
    <scope>NUCLEOTIDE SEQUENCE [LARGE SCALE GENOMIC DNA]</scope>
    <source>
        <strain evidence="3 4">DSM 40306</strain>
    </source>
</reference>
<evidence type="ECO:0000313" key="4">
    <source>
        <dbReference type="Proteomes" id="UP000182375"/>
    </source>
</evidence>
<feature type="region of interest" description="Disordered" evidence="1">
    <location>
        <begin position="1"/>
        <end position="26"/>
    </location>
</feature>
<gene>
    <name evidence="3" type="ORF">SAMN04490357_6747</name>
</gene>
<dbReference type="Proteomes" id="UP000182375">
    <property type="component" value="Unassembled WGS sequence"/>
</dbReference>
<sequence>MPAPHLALSPETLRVPGSRPRVPGGAEVQRKKAMAVNVEYGKILYLAAGVQDLFPWFAVMFGILAVTLVAMLLKTRHH</sequence>
<evidence type="ECO:0000256" key="1">
    <source>
        <dbReference type="SAM" id="MobiDB-lite"/>
    </source>
</evidence>
<evidence type="ECO:0000256" key="2">
    <source>
        <dbReference type="SAM" id="Phobius"/>
    </source>
</evidence>